<organism evidence="8 9">
    <name type="scientific">Sporobacter termitidis DSM 10068</name>
    <dbReference type="NCBI Taxonomy" id="1123282"/>
    <lineage>
        <taxon>Bacteria</taxon>
        <taxon>Bacillati</taxon>
        <taxon>Bacillota</taxon>
        <taxon>Clostridia</taxon>
        <taxon>Eubacteriales</taxon>
        <taxon>Oscillospiraceae</taxon>
        <taxon>Sporobacter</taxon>
    </lineage>
</organism>
<feature type="domain" description="ABC3 transporter permease C-terminal" evidence="7">
    <location>
        <begin position="359"/>
        <end position="501"/>
    </location>
</feature>
<feature type="transmembrane region" description="Helical" evidence="6">
    <location>
        <begin position="478"/>
        <end position="498"/>
    </location>
</feature>
<keyword evidence="4 6" id="KW-1133">Transmembrane helix</keyword>
<dbReference type="GO" id="GO:0022857">
    <property type="term" value="F:transmembrane transporter activity"/>
    <property type="evidence" value="ECO:0007669"/>
    <property type="project" value="TreeGrafter"/>
</dbReference>
<dbReference type="PANTHER" id="PTHR30572">
    <property type="entry name" value="MEMBRANE COMPONENT OF TRANSPORTER-RELATED"/>
    <property type="match status" value="1"/>
</dbReference>
<reference evidence="8 9" key="1">
    <citation type="submission" date="2016-11" db="EMBL/GenBank/DDBJ databases">
        <authorList>
            <person name="Jaros S."/>
            <person name="Januszkiewicz K."/>
            <person name="Wedrychowicz H."/>
        </authorList>
    </citation>
    <scope>NUCLEOTIDE SEQUENCE [LARGE SCALE GENOMIC DNA]</scope>
    <source>
        <strain evidence="8 9">DSM 10068</strain>
    </source>
</reference>
<name>A0A1M5Y4P4_9FIRM</name>
<dbReference type="RefSeq" id="WP_143162325.1">
    <property type="nucleotide sequence ID" value="NZ_FQXV01000007.1"/>
</dbReference>
<evidence type="ECO:0000313" key="9">
    <source>
        <dbReference type="Proteomes" id="UP000183995"/>
    </source>
</evidence>
<sequence length="512" mass="55552">MSTVRRAWLYITRKRGRSLLLFAIMFVIAVFALLGLMIKSSADNAKDALRKSLCSSFILKINAADVALQKMEYGAQGQAYSVYTGPPIDAGLIDKILKINHVTDYYASYRMALWADLEFRPGVYADMYQRYAANPGDISPAQRKMGMTLDWYRVMTRNANIYGCNDSALYDSFRIGAFTLSRGRQIGEGDRYKAVISTALAQRNRLSVGDTITVEARDGIYIPADDPNKAIGEPAALEIVGLFDINFEQEPSVLTAQSGEKIANTLEIDFAENMIFCDLYALNQIDSAVKSFMGYPAADGAQFEAATFFVDDPENLDAAMSAVKSLRELDPKYFTIKPDDSAYRAAAKPLTNMGIAAAVLVAAVVAGCIVLLGLILNMWTKDRKRELGALISLGVRRRQIVLQMALENVMLAALALALAALLSGALANGAGDIAEKLASPRGTEETYIVKQDYQLNPVIDKVSADRVDLQYGLSAGNVLLAALAVLGGTALSVTVTSLNMTKPKPKAVISAH</sequence>
<gene>
    <name evidence="8" type="ORF">SAMN02745823_02183</name>
</gene>
<keyword evidence="3 6" id="KW-0812">Transmembrane</keyword>
<dbReference type="STRING" id="1123282.SAMN02745823_02183"/>
<dbReference type="PANTHER" id="PTHR30572:SF9">
    <property type="entry name" value="ABC TRANSPORTER PERMEASE PROTEIN"/>
    <property type="match status" value="1"/>
</dbReference>
<dbReference type="OrthoDB" id="9812886at2"/>
<dbReference type="EMBL" id="FQXV01000007">
    <property type="protein sequence ID" value="SHI06463.1"/>
    <property type="molecule type" value="Genomic_DNA"/>
</dbReference>
<evidence type="ECO:0000259" key="7">
    <source>
        <dbReference type="Pfam" id="PF02687"/>
    </source>
</evidence>
<evidence type="ECO:0000256" key="6">
    <source>
        <dbReference type="SAM" id="Phobius"/>
    </source>
</evidence>
<keyword evidence="8" id="KW-0449">Lipoprotein</keyword>
<protein>
    <submittedName>
        <fullName evidence="8">ABC-type transport system, involved in lipoprotein release, permease component</fullName>
    </submittedName>
</protein>
<evidence type="ECO:0000256" key="3">
    <source>
        <dbReference type="ARBA" id="ARBA00022692"/>
    </source>
</evidence>
<evidence type="ECO:0000256" key="4">
    <source>
        <dbReference type="ARBA" id="ARBA00022989"/>
    </source>
</evidence>
<evidence type="ECO:0000313" key="8">
    <source>
        <dbReference type="EMBL" id="SHI06463.1"/>
    </source>
</evidence>
<keyword evidence="5 6" id="KW-0472">Membrane</keyword>
<dbReference type="Proteomes" id="UP000183995">
    <property type="component" value="Unassembled WGS sequence"/>
</dbReference>
<feature type="transmembrane region" description="Helical" evidence="6">
    <location>
        <begin position="353"/>
        <end position="379"/>
    </location>
</feature>
<comment type="subcellular location">
    <subcellularLocation>
        <location evidence="1">Cell membrane</location>
        <topology evidence="1">Multi-pass membrane protein</topology>
    </subcellularLocation>
</comment>
<evidence type="ECO:0000256" key="2">
    <source>
        <dbReference type="ARBA" id="ARBA00022475"/>
    </source>
</evidence>
<dbReference type="AlphaFoldDB" id="A0A1M5Y4P4"/>
<dbReference type="InterPro" id="IPR050250">
    <property type="entry name" value="Macrolide_Exporter_MacB"/>
</dbReference>
<keyword evidence="2" id="KW-1003">Cell membrane</keyword>
<evidence type="ECO:0000256" key="5">
    <source>
        <dbReference type="ARBA" id="ARBA00023136"/>
    </source>
</evidence>
<proteinExistence type="predicted"/>
<dbReference type="InterPro" id="IPR003838">
    <property type="entry name" value="ABC3_permease_C"/>
</dbReference>
<evidence type="ECO:0000256" key="1">
    <source>
        <dbReference type="ARBA" id="ARBA00004651"/>
    </source>
</evidence>
<accession>A0A1M5Y4P4</accession>
<feature type="transmembrane region" description="Helical" evidence="6">
    <location>
        <begin position="400"/>
        <end position="422"/>
    </location>
</feature>
<feature type="transmembrane region" description="Helical" evidence="6">
    <location>
        <begin position="20"/>
        <end position="38"/>
    </location>
</feature>
<keyword evidence="9" id="KW-1185">Reference proteome</keyword>
<dbReference type="Pfam" id="PF02687">
    <property type="entry name" value="FtsX"/>
    <property type="match status" value="1"/>
</dbReference>
<dbReference type="GO" id="GO:0005886">
    <property type="term" value="C:plasma membrane"/>
    <property type="evidence" value="ECO:0007669"/>
    <property type="project" value="UniProtKB-SubCell"/>
</dbReference>